<sequence>MEHRCSERYTADIKILIYRYGIPVAIGRIKNGNRYGLYIESDLADVHPLQQLGIEVLVYRSAQKLQRYKFESIVVHSNGRGFGLELDALGEDAAIQLTEMLLAAPVTPQTTELFAMVAKRLRIQAQAHNQGRPRHRYINI</sequence>
<protein>
    <recommendedName>
        <fullName evidence="3">PilZ domain-containing protein</fullName>
    </recommendedName>
</protein>
<name>A0A266Q5H5_9GAMM</name>
<dbReference type="EMBL" id="NHNI01000002">
    <property type="protein sequence ID" value="OZY85133.1"/>
    <property type="molecule type" value="Genomic_DNA"/>
</dbReference>
<evidence type="ECO:0008006" key="3">
    <source>
        <dbReference type="Google" id="ProtNLM"/>
    </source>
</evidence>
<organism evidence="1 2">
    <name type="scientific">Cellvibrio mixtus</name>
    <dbReference type="NCBI Taxonomy" id="39650"/>
    <lineage>
        <taxon>Bacteria</taxon>
        <taxon>Pseudomonadati</taxon>
        <taxon>Pseudomonadota</taxon>
        <taxon>Gammaproteobacteria</taxon>
        <taxon>Cellvibrionales</taxon>
        <taxon>Cellvibrionaceae</taxon>
        <taxon>Cellvibrio</taxon>
    </lineage>
</organism>
<gene>
    <name evidence="1" type="ORF">CBP51_18550</name>
</gene>
<dbReference type="Proteomes" id="UP000216101">
    <property type="component" value="Unassembled WGS sequence"/>
</dbReference>
<reference evidence="2" key="1">
    <citation type="submission" date="2017-05" db="EMBL/GenBank/DDBJ databases">
        <authorList>
            <person name="Barney B.M."/>
        </authorList>
    </citation>
    <scope>NUCLEOTIDE SEQUENCE [LARGE SCALE GENOMIC DNA]</scope>
    <source>
        <strain evidence="2">PSBB022</strain>
    </source>
</reference>
<dbReference type="RefSeq" id="WP_094986044.1">
    <property type="nucleotide sequence ID" value="NZ_NHNI01000002.1"/>
</dbReference>
<evidence type="ECO:0000313" key="1">
    <source>
        <dbReference type="EMBL" id="OZY85133.1"/>
    </source>
</evidence>
<proteinExistence type="predicted"/>
<evidence type="ECO:0000313" key="2">
    <source>
        <dbReference type="Proteomes" id="UP000216101"/>
    </source>
</evidence>
<dbReference type="AlphaFoldDB" id="A0A266Q5H5"/>
<accession>A0A266Q5H5</accession>
<comment type="caution">
    <text evidence="1">The sequence shown here is derived from an EMBL/GenBank/DDBJ whole genome shotgun (WGS) entry which is preliminary data.</text>
</comment>
<keyword evidence="2" id="KW-1185">Reference proteome</keyword>